<dbReference type="AlphaFoldDB" id="A0A8T0F6I8"/>
<dbReference type="Proteomes" id="UP000807504">
    <property type="component" value="Unassembled WGS sequence"/>
</dbReference>
<keyword evidence="2" id="KW-1185">Reference proteome</keyword>
<sequence length="176" mass="20242">MAFINEYSVFIIRQEAYFSHEVRYCFTVNNFPAIDTLEFSKSFDTECTQNPTIWDVSVKLFKQSNPSQTVACIFTLKRSDTRPASVRLSCTVDFLTNSNQPLCPSKGFPPREIQNGFEMKEIYDPVIPNNDMTLLPGQMLTVTVRLSVMSCHRPRRRVSRTVGFTFDDIEMLTSKL</sequence>
<organism evidence="1 2">
    <name type="scientific">Argiope bruennichi</name>
    <name type="common">Wasp spider</name>
    <name type="synonym">Aranea bruennichi</name>
    <dbReference type="NCBI Taxonomy" id="94029"/>
    <lineage>
        <taxon>Eukaryota</taxon>
        <taxon>Metazoa</taxon>
        <taxon>Ecdysozoa</taxon>
        <taxon>Arthropoda</taxon>
        <taxon>Chelicerata</taxon>
        <taxon>Arachnida</taxon>
        <taxon>Araneae</taxon>
        <taxon>Araneomorphae</taxon>
        <taxon>Entelegynae</taxon>
        <taxon>Araneoidea</taxon>
        <taxon>Araneidae</taxon>
        <taxon>Argiope</taxon>
    </lineage>
</organism>
<proteinExistence type="predicted"/>
<reference evidence="1" key="1">
    <citation type="journal article" date="2020" name="bioRxiv">
        <title>Chromosome-level reference genome of the European wasp spider Argiope bruennichi: a resource for studies on range expansion and evolutionary adaptation.</title>
        <authorList>
            <person name="Sheffer M.M."/>
            <person name="Hoppe A."/>
            <person name="Krehenwinkel H."/>
            <person name="Uhl G."/>
            <person name="Kuss A.W."/>
            <person name="Jensen L."/>
            <person name="Jensen C."/>
            <person name="Gillespie R.G."/>
            <person name="Hoff K.J."/>
            <person name="Prost S."/>
        </authorList>
    </citation>
    <scope>NUCLEOTIDE SEQUENCE</scope>
</reference>
<evidence type="ECO:0000313" key="2">
    <source>
        <dbReference type="Proteomes" id="UP000807504"/>
    </source>
</evidence>
<evidence type="ECO:0000313" key="1">
    <source>
        <dbReference type="EMBL" id="KAF8785030.1"/>
    </source>
</evidence>
<gene>
    <name evidence="1" type="ORF">HNY73_010626</name>
</gene>
<comment type="caution">
    <text evidence="1">The sequence shown here is derived from an EMBL/GenBank/DDBJ whole genome shotgun (WGS) entry which is preliminary data.</text>
</comment>
<accession>A0A8T0F6I8</accession>
<protein>
    <submittedName>
        <fullName evidence="1">Uncharacterized protein</fullName>
    </submittedName>
</protein>
<name>A0A8T0F6I8_ARGBR</name>
<dbReference type="EMBL" id="JABXBU010000030">
    <property type="protein sequence ID" value="KAF8785030.1"/>
    <property type="molecule type" value="Genomic_DNA"/>
</dbReference>
<reference evidence="1" key="2">
    <citation type="submission" date="2020-06" db="EMBL/GenBank/DDBJ databases">
        <authorList>
            <person name="Sheffer M."/>
        </authorList>
    </citation>
    <scope>NUCLEOTIDE SEQUENCE</scope>
</reference>